<evidence type="ECO:0000313" key="2">
    <source>
        <dbReference type="Proteomes" id="UP000502617"/>
    </source>
</evidence>
<dbReference type="EMBL" id="MT162466">
    <property type="protein sequence ID" value="QIN96832.1"/>
    <property type="molecule type" value="Genomic_DNA"/>
</dbReference>
<dbReference type="InterPro" id="IPR025458">
    <property type="entry name" value="DUF4278"/>
</dbReference>
<organism evidence="1 2">
    <name type="scientific">Synechococcus phage S-N03</name>
    <dbReference type="NCBI Taxonomy" id="2718943"/>
    <lineage>
        <taxon>Viruses</taxon>
        <taxon>Duplodnaviria</taxon>
        <taxon>Heunggongvirae</taxon>
        <taxon>Uroviricota</taxon>
        <taxon>Caudoviricetes</taxon>
        <taxon>Pantevenvirales</taxon>
        <taxon>Kyanoviridae</taxon>
        <taxon>Huanghaivirus</taxon>
        <taxon>Huanghaivirus snothree</taxon>
    </lineage>
</organism>
<dbReference type="GeneID" id="77945366"/>
<name>A0A6G8R620_9CAUD</name>
<reference evidence="1 2" key="1">
    <citation type="submission" date="2020-03" db="EMBL/GenBank/DDBJ databases">
        <title>The Isolation and Genome Sequence of a Novel Cyanophage S-N03 from the Huanghai Sea, China.</title>
        <authorList>
            <person name="Jiang T."/>
        </authorList>
    </citation>
    <scope>NUCLEOTIDE SEQUENCE [LARGE SCALE GENOMIC DNA]</scope>
</reference>
<evidence type="ECO:0000313" key="1">
    <source>
        <dbReference type="EMBL" id="QIN96832.1"/>
    </source>
</evidence>
<dbReference type="Pfam" id="PF14105">
    <property type="entry name" value="DUF4278"/>
    <property type="match status" value="1"/>
</dbReference>
<dbReference type="RefSeq" id="YP_010669212.1">
    <property type="nucleotide sequence ID" value="NC_070959.1"/>
</dbReference>
<evidence type="ECO:0008006" key="3">
    <source>
        <dbReference type="Google" id="ProtNLM"/>
    </source>
</evidence>
<dbReference type="KEGG" id="vg:77945366"/>
<keyword evidence="2" id="KW-1185">Reference proteome</keyword>
<dbReference type="Proteomes" id="UP000502617">
    <property type="component" value="Segment"/>
</dbReference>
<protein>
    <recommendedName>
        <fullName evidence="3">DUF4278 domain-containing protein</fullName>
    </recommendedName>
</protein>
<accession>A0A6G8R620</accession>
<proteinExistence type="predicted"/>
<sequence>MAKVTYRGVSYDTNRHQPTVRKVRELIYRGIKRLVEVK</sequence>